<evidence type="ECO:0000256" key="3">
    <source>
        <dbReference type="ARBA" id="ARBA00023211"/>
    </source>
</evidence>
<evidence type="ECO:0000256" key="1">
    <source>
        <dbReference type="ARBA" id="ARBA00022723"/>
    </source>
</evidence>
<dbReference type="NCBIfam" id="TIGR00330">
    <property type="entry name" value="glpX"/>
    <property type="match status" value="1"/>
</dbReference>
<name>A0A6U9Q6Y4_9CHLO</name>
<protein>
    <recommendedName>
        <fullName evidence="12">Fructose-1,6-bisphosphatase</fullName>
    </recommendedName>
</protein>
<dbReference type="PANTHER" id="PTHR30447:SF0">
    <property type="entry name" value="FRUCTOSE-1,6-BISPHOSPHATASE 1 CLASS 2-RELATED"/>
    <property type="match status" value="1"/>
</dbReference>
<evidence type="ECO:0000256" key="2">
    <source>
        <dbReference type="ARBA" id="ARBA00022801"/>
    </source>
</evidence>
<evidence type="ECO:0000313" key="10">
    <source>
        <dbReference type="EMBL" id="CAE0608248.1"/>
    </source>
</evidence>
<proteinExistence type="predicted"/>
<accession>A0A6U9Q6Y4</accession>
<dbReference type="EMBL" id="HBIS01002317">
    <property type="protein sequence ID" value="CAE0608246.1"/>
    <property type="molecule type" value="Transcribed_RNA"/>
</dbReference>
<sequence length="361" mass="38539">MHARTSIRASSRSIKNDDPHVPRIGGPDYRRVSRNLALDLVRVTEAGALAGARWLGKGDKEGADQAAVDAMRHVLSFVPMRGTVVIGEGEKDEAPMLFNGESVGDGTGDAMDVAVDPLDGTRLTAFGRDGALSVIAIAPEGTLYDPGPVMYMDKLAVQKKAAGLVDLGNTVEQNIRGVALALEKEIDDVTVVMLDRPRHAELLKSCREAGARIKLITDGDVEASVAAATPSTNVDLMLGVGGTPEGVISATALRCMGAKFQGRLAPRNDEEKDKAIRLGYTLDNILNIEDLCKSGDVFFAATGVSNGDLLKGVQFDANGAISHSIVMRSASGTIRYMETHHQWQKQTLQEIGVVDPRKVNR</sequence>
<dbReference type="PIRSF" id="PIRSF004532">
    <property type="entry name" value="GlpX"/>
    <property type="match status" value="1"/>
</dbReference>
<dbReference type="EMBL" id="HBIS01002319">
    <property type="protein sequence ID" value="CAE0608248.1"/>
    <property type="molecule type" value="Transcribed_RNA"/>
</dbReference>
<evidence type="ECO:0000256" key="4">
    <source>
        <dbReference type="ARBA" id="ARBA00023277"/>
    </source>
</evidence>
<dbReference type="GO" id="GO:0005829">
    <property type="term" value="C:cytosol"/>
    <property type="evidence" value="ECO:0007669"/>
    <property type="project" value="TreeGrafter"/>
</dbReference>
<gene>
    <name evidence="6" type="ORF">PSAL00342_LOCUS2061</name>
    <name evidence="7" type="ORF">PSAL00342_LOCUS2062</name>
    <name evidence="8" type="ORF">PSAL00342_LOCUS2063</name>
    <name evidence="9" type="ORF">PSAL00342_LOCUS2064</name>
    <name evidence="10" type="ORF">PSAL00342_LOCUS2065</name>
    <name evidence="11" type="ORF">PSAL00342_LOCUS2066</name>
</gene>
<feature type="compositionally biased region" description="Low complexity" evidence="5">
    <location>
        <begin position="1"/>
        <end position="13"/>
    </location>
</feature>
<evidence type="ECO:0000313" key="11">
    <source>
        <dbReference type="EMBL" id="CAE0608249.1"/>
    </source>
</evidence>
<organism evidence="8">
    <name type="scientific">Picocystis salinarum</name>
    <dbReference type="NCBI Taxonomy" id="88271"/>
    <lineage>
        <taxon>Eukaryota</taxon>
        <taxon>Viridiplantae</taxon>
        <taxon>Chlorophyta</taxon>
        <taxon>Picocystophyceae</taxon>
        <taxon>Picocystales</taxon>
        <taxon>Picocystaceae</taxon>
        <taxon>Picocystis</taxon>
    </lineage>
</organism>
<dbReference type="EMBL" id="HBIS01002316">
    <property type="protein sequence ID" value="CAE0608245.1"/>
    <property type="molecule type" value="Transcribed_RNA"/>
</dbReference>
<keyword evidence="1" id="KW-0479">Metal-binding</keyword>
<dbReference type="SUPFAM" id="SSF56655">
    <property type="entry name" value="Carbohydrate phosphatase"/>
    <property type="match status" value="1"/>
</dbReference>
<evidence type="ECO:0008006" key="12">
    <source>
        <dbReference type="Google" id="ProtNLM"/>
    </source>
</evidence>
<evidence type="ECO:0000313" key="9">
    <source>
        <dbReference type="EMBL" id="CAE0608247.1"/>
    </source>
</evidence>
<dbReference type="CDD" id="cd01516">
    <property type="entry name" value="FBPase_glpX"/>
    <property type="match status" value="1"/>
</dbReference>
<dbReference type="GO" id="GO:0006094">
    <property type="term" value="P:gluconeogenesis"/>
    <property type="evidence" value="ECO:0007669"/>
    <property type="project" value="InterPro"/>
</dbReference>
<keyword evidence="3" id="KW-0464">Manganese</keyword>
<dbReference type="InterPro" id="IPR004464">
    <property type="entry name" value="FBPase_class-2/SBPase"/>
</dbReference>
<dbReference type="AlphaFoldDB" id="A0A6U9Q6Y4"/>
<reference evidence="8" key="1">
    <citation type="submission" date="2021-01" db="EMBL/GenBank/DDBJ databases">
        <authorList>
            <person name="Corre E."/>
            <person name="Pelletier E."/>
            <person name="Niang G."/>
            <person name="Scheremetjew M."/>
            <person name="Finn R."/>
            <person name="Kale V."/>
            <person name="Holt S."/>
            <person name="Cochrane G."/>
            <person name="Meng A."/>
            <person name="Brown T."/>
            <person name="Cohen L."/>
        </authorList>
    </citation>
    <scope>NUCLEOTIDE SEQUENCE</scope>
    <source>
        <strain evidence="8">CCMP1897</strain>
    </source>
</reference>
<keyword evidence="4" id="KW-0119">Carbohydrate metabolism</keyword>
<evidence type="ECO:0000256" key="5">
    <source>
        <dbReference type="SAM" id="MobiDB-lite"/>
    </source>
</evidence>
<feature type="region of interest" description="Disordered" evidence="5">
    <location>
        <begin position="1"/>
        <end position="26"/>
    </location>
</feature>
<dbReference type="GO" id="GO:0046872">
    <property type="term" value="F:metal ion binding"/>
    <property type="evidence" value="ECO:0007669"/>
    <property type="project" value="UniProtKB-KW"/>
</dbReference>
<dbReference type="GO" id="GO:0030388">
    <property type="term" value="P:fructose 1,6-bisphosphate metabolic process"/>
    <property type="evidence" value="ECO:0007669"/>
    <property type="project" value="TreeGrafter"/>
</dbReference>
<dbReference type="Gene3D" id="3.40.190.90">
    <property type="match status" value="1"/>
</dbReference>
<dbReference type="Gene3D" id="3.30.540.10">
    <property type="entry name" value="Fructose-1,6-Bisphosphatase, subunit A, domain 1"/>
    <property type="match status" value="1"/>
</dbReference>
<dbReference type="EMBL" id="HBIS01002318">
    <property type="protein sequence ID" value="CAE0608247.1"/>
    <property type="molecule type" value="Transcribed_RNA"/>
</dbReference>
<dbReference type="EMBL" id="HBIS01002320">
    <property type="protein sequence ID" value="CAE0608249.1"/>
    <property type="molecule type" value="Transcribed_RNA"/>
</dbReference>
<evidence type="ECO:0000313" key="7">
    <source>
        <dbReference type="EMBL" id="CAE0608245.1"/>
    </source>
</evidence>
<keyword evidence="2" id="KW-0378">Hydrolase</keyword>
<dbReference type="FunFam" id="3.40.190.90:FF:000001">
    <property type="entry name" value="Fructose-1,6-bisphosphatase"/>
    <property type="match status" value="1"/>
</dbReference>
<evidence type="ECO:0000313" key="8">
    <source>
        <dbReference type="EMBL" id="CAE0608246.1"/>
    </source>
</evidence>
<dbReference type="EMBL" id="HBIS01002315">
    <property type="protein sequence ID" value="CAE0608244.1"/>
    <property type="molecule type" value="Transcribed_RNA"/>
</dbReference>
<evidence type="ECO:0000313" key="6">
    <source>
        <dbReference type="EMBL" id="CAE0608244.1"/>
    </source>
</evidence>
<dbReference type="GO" id="GO:0006071">
    <property type="term" value="P:glycerol metabolic process"/>
    <property type="evidence" value="ECO:0007669"/>
    <property type="project" value="InterPro"/>
</dbReference>
<dbReference type="Pfam" id="PF03320">
    <property type="entry name" value="FBPase_glpX"/>
    <property type="match status" value="1"/>
</dbReference>
<dbReference type="GO" id="GO:0042132">
    <property type="term" value="F:fructose 1,6-bisphosphate 1-phosphatase activity"/>
    <property type="evidence" value="ECO:0007669"/>
    <property type="project" value="InterPro"/>
</dbReference>
<dbReference type="PANTHER" id="PTHR30447">
    <property type="entry name" value="FRUCTOSE-1,6-BISPHOSPHATASE CLASS 2"/>
    <property type="match status" value="1"/>
</dbReference>